<dbReference type="PANTHER" id="PTHR14773:SF0">
    <property type="entry name" value="WD REPEAT-CONTAINING PROTEIN 76"/>
    <property type="match status" value="1"/>
</dbReference>
<dbReference type="STRING" id="294747.C5MFM3"/>
<dbReference type="InterPro" id="IPR019775">
    <property type="entry name" value="WD40_repeat_CS"/>
</dbReference>
<dbReference type="RefSeq" id="XP_002550568.1">
    <property type="nucleotide sequence ID" value="XM_002550522.1"/>
</dbReference>
<reference evidence="10 11" key="1">
    <citation type="journal article" date="2009" name="Nature">
        <title>Evolution of pathogenicity and sexual reproduction in eight Candida genomes.</title>
        <authorList>
            <person name="Butler G."/>
            <person name="Rasmussen M.D."/>
            <person name="Lin M.F."/>
            <person name="Santos M.A."/>
            <person name="Sakthikumar S."/>
            <person name="Munro C.A."/>
            <person name="Rheinbay E."/>
            <person name="Grabherr M."/>
            <person name="Forche A."/>
            <person name="Reedy J.L."/>
            <person name="Agrafioti I."/>
            <person name="Arnaud M.B."/>
            <person name="Bates S."/>
            <person name="Brown A.J."/>
            <person name="Brunke S."/>
            <person name="Costanzo M.C."/>
            <person name="Fitzpatrick D.A."/>
            <person name="de Groot P.W."/>
            <person name="Harris D."/>
            <person name="Hoyer L.L."/>
            <person name="Hube B."/>
            <person name="Klis F.M."/>
            <person name="Kodira C."/>
            <person name="Lennard N."/>
            <person name="Logue M.E."/>
            <person name="Martin R."/>
            <person name="Neiman A.M."/>
            <person name="Nikolaou E."/>
            <person name="Quail M.A."/>
            <person name="Quinn J."/>
            <person name="Santos M.C."/>
            <person name="Schmitzberger F.F."/>
            <person name="Sherlock G."/>
            <person name="Shah P."/>
            <person name="Silverstein K.A."/>
            <person name="Skrzypek M.S."/>
            <person name="Soll D."/>
            <person name="Staggs R."/>
            <person name="Stansfield I."/>
            <person name="Stumpf M.P."/>
            <person name="Sudbery P.E."/>
            <person name="Srikantha T."/>
            <person name="Zeng Q."/>
            <person name="Berman J."/>
            <person name="Berriman M."/>
            <person name="Heitman J."/>
            <person name="Gow N.A."/>
            <person name="Lorenz M.C."/>
            <person name="Birren B.W."/>
            <person name="Kellis M."/>
            <person name="Cuomo C.A."/>
        </authorList>
    </citation>
    <scope>NUCLEOTIDE SEQUENCE [LARGE SCALE GENOMIC DNA]</scope>
    <source>
        <strain evidence="11">ATCC MYA-3404 / T1</strain>
    </source>
</reference>
<gene>
    <name evidence="10" type="ORF">CTRG_04866</name>
</gene>
<protein>
    <recommendedName>
        <fullName evidence="2 8">DNA damage-binding protein CMR1</fullName>
    </recommendedName>
</protein>
<comment type="function">
    <text evidence="8">DNA-binding protein that binds to both single- and double-stranded DNA. Binds preferentially to UV-damaged DNA. May be involved in DNA-metabolic processes.</text>
</comment>
<dbReference type="InterPro" id="IPR015943">
    <property type="entry name" value="WD40/YVTN_repeat-like_dom_sf"/>
</dbReference>
<evidence type="ECO:0000256" key="3">
    <source>
        <dbReference type="ARBA" id="ARBA00022574"/>
    </source>
</evidence>
<evidence type="ECO:0000313" key="10">
    <source>
        <dbReference type="EMBL" id="EER31136.1"/>
    </source>
</evidence>
<dbReference type="GeneID" id="8298869"/>
<dbReference type="GO" id="GO:0005737">
    <property type="term" value="C:cytoplasm"/>
    <property type="evidence" value="ECO:0007669"/>
    <property type="project" value="EnsemblFungi"/>
</dbReference>
<dbReference type="VEuPathDB" id="FungiDB:CTRG_04866"/>
<evidence type="ECO:0000256" key="9">
    <source>
        <dbReference type="SAM" id="MobiDB-lite"/>
    </source>
</evidence>
<dbReference type="GO" id="GO:0003677">
    <property type="term" value="F:DNA binding"/>
    <property type="evidence" value="ECO:0007669"/>
    <property type="project" value="UniProtKB-UniRule"/>
</dbReference>
<dbReference type="GO" id="GO:0000785">
    <property type="term" value="C:chromatin"/>
    <property type="evidence" value="ECO:0007669"/>
    <property type="project" value="EnsemblFungi"/>
</dbReference>
<feature type="compositionally biased region" description="Basic and acidic residues" evidence="9">
    <location>
        <begin position="51"/>
        <end position="60"/>
    </location>
</feature>
<dbReference type="Proteomes" id="UP000002037">
    <property type="component" value="Unassembled WGS sequence"/>
</dbReference>
<dbReference type="GO" id="GO:0006974">
    <property type="term" value="P:DNA damage response"/>
    <property type="evidence" value="ECO:0007669"/>
    <property type="project" value="UniProtKB-KW"/>
</dbReference>
<dbReference type="EMBL" id="GG692401">
    <property type="protein sequence ID" value="EER31136.1"/>
    <property type="molecule type" value="Genomic_DNA"/>
</dbReference>
<dbReference type="InterPro" id="IPR050853">
    <property type="entry name" value="WD_repeat_DNA-damage-binding"/>
</dbReference>
<evidence type="ECO:0000256" key="8">
    <source>
        <dbReference type="RuleBase" id="RU365004"/>
    </source>
</evidence>
<feature type="region of interest" description="Disordered" evidence="9">
    <location>
        <begin position="26"/>
        <end position="66"/>
    </location>
</feature>
<organism evidence="10 11">
    <name type="scientific">Candida tropicalis (strain ATCC MYA-3404 / T1)</name>
    <name type="common">Yeast</name>
    <dbReference type="NCBI Taxonomy" id="294747"/>
    <lineage>
        <taxon>Eukaryota</taxon>
        <taxon>Fungi</taxon>
        <taxon>Dikarya</taxon>
        <taxon>Ascomycota</taxon>
        <taxon>Saccharomycotina</taxon>
        <taxon>Pichiomycetes</taxon>
        <taxon>Debaryomycetaceae</taxon>
        <taxon>Candida/Lodderomyces clade</taxon>
        <taxon>Candida</taxon>
    </lineage>
</organism>
<evidence type="ECO:0000256" key="7">
    <source>
        <dbReference type="PROSITE-ProRule" id="PRU00221"/>
    </source>
</evidence>
<evidence type="ECO:0000256" key="4">
    <source>
        <dbReference type="ARBA" id="ARBA00022737"/>
    </source>
</evidence>
<keyword evidence="11" id="KW-1185">Reference proteome</keyword>
<dbReference type="Pfam" id="PF00400">
    <property type="entry name" value="WD40"/>
    <property type="match status" value="1"/>
</dbReference>
<evidence type="ECO:0000256" key="2">
    <source>
        <dbReference type="ARBA" id="ARBA00021132"/>
    </source>
</evidence>
<dbReference type="OrthoDB" id="9890280at2759"/>
<dbReference type="KEGG" id="ctp:CTRG_04866"/>
<dbReference type="HOGENOM" id="CLU_017019_1_1_1"/>
<dbReference type="InterPro" id="IPR001680">
    <property type="entry name" value="WD40_rpt"/>
</dbReference>
<evidence type="ECO:0000256" key="6">
    <source>
        <dbReference type="ARBA" id="ARBA00023125"/>
    </source>
</evidence>
<proteinExistence type="inferred from homology"/>
<dbReference type="GO" id="GO:2000001">
    <property type="term" value="P:regulation of DNA damage checkpoint"/>
    <property type="evidence" value="ECO:0007669"/>
    <property type="project" value="EnsemblFungi"/>
</dbReference>
<keyword evidence="6 8" id="KW-0238">DNA-binding</keyword>
<accession>C5MFM3</accession>
<dbReference type="PANTHER" id="PTHR14773">
    <property type="entry name" value="WD REPEAT-CONTAINING PROTEIN 76"/>
    <property type="match status" value="1"/>
</dbReference>
<dbReference type="PROSITE" id="PS50294">
    <property type="entry name" value="WD_REPEATS_REGION"/>
    <property type="match status" value="1"/>
</dbReference>
<keyword evidence="4" id="KW-0677">Repeat</keyword>
<evidence type="ECO:0000256" key="1">
    <source>
        <dbReference type="ARBA" id="ARBA00005434"/>
    </source>
</evidence>
<dbReference type="Gene3D" id="2.130.10.10">
    <property type="entry name" value="YVTN repeat-like/Quinoprotein amine dehydrogenase"/>
    <property type="match status" value="1"/>
</dbReference>
<dbReference type="PROSITE" id="PS50082">
    <property type="entry name" value="WD_REPEATS_2"/>
    <property type="match status" value="1"/>
</dbReference>
<keyword evidence="5 8" id="KW-0227">DNA damage</keyword>
<name>C5MFM3_CANTT</name>
<evidence type="ECO:0000313" key="11">
    <source>
        <dbReference type="Proteomes" id="UP000002037"/>
    </source>
</evidence>
<dbReference type="PROSITE" id="PS00678">
    <property type="entry name" value="WD_REPEATS_1"/>
    <property type="match status" value="1"/>
</dbReference>
<dbReference type="SMART" id="SM00320">
    <property type="entry name" value="WD40"/>
    <property type="match status" value="5"/>
</dbReference>
<comment type="similarity">
    <text evidence="1 8">Belongs to the WD repeat DDB2/WDR76 family.</text>
</comment>
<dbReference type="eggNOG" id="KOG4328">
    <property type="taxonomic scope" value="Eukaryota"/>
</dbReference>
<sequence length="515" mass="58481">MGLSELEKKRLENIRRNKELLQNLQLDSLKNEIDASAKSKKQKSTSGPTKIKKEPVEPTRRSRRLAGIKFALENPDEFEKQRKEEEEIRKKEQEARRKRLIGDFKISELIPGSGHEENSEEDNRVLDLMKSLGDKFSAGDFYDLIREKSSGENTTLEKQRKEFDKLNIYERFDPLDIKIAEKRITSIAFHPAKEDRIVTAGDTEGNVGLWLVDGKSYDDAPSITMLRPHGKNISRLVFPTFSPEKLFSSSYDGSIRSLDLTKQVSTEVLFLSDPDDGSVLGVSHFEQVDKILYMTTLSGEFCQQDPRERTRTRSGNRDYLRLHDKKIGGFAVNPNNTHQIATSSLDRSLRIWDLRKVGSSVYSEYEEQKSPELYGSYSSRLSISCASWNSENRIVCNGYDDNIALFDLNQQPNVMKVEPPELPNNLTPIKKIRHNCQTGRWVSILKSSWQSNPADGFQKFIIANMNRGLDIFDQEGNIIAHLNESVGAVPAVSTLHPTQNWAVGGSASGKVYLFE</sequence>
<dbReference type="SUPFAM" id="SSF50978">
    <property type="entry name" value="WD40 repeat-like"/>
    <property type="match status" value="1"/>
</dbReference>
<dbReference type="AlphaFoldDB" id="C5MFM3"/>
<keyword evidence="3 7" id="KW-0853">WD repeat</keyword>
<dbReference type="GO" id="GO:0034399">
    <property type="term" value="C:nuclear periphery"/>
    <property type="evidence" value="ECO:0007669"/>
    <property type="project" value="EnsemblFungi"/>
</dbReference>
<dbReference type="InterPro" id="IPR036322">
    <property type="entry name" value="WD40_repeat_dom_sf"/>
</dbReference>
<evidence type="ECO:0000256" key="5">
    <source>
        <dbReference type="ARBA" id="ARBA00022763"/>
    </source>
</evidence>
<feature type="repeat" description="WD" evidence="7">
    <location>
        <begin position="320"/>
        <end position="355"/>
    </location>
</feature>